<feature type="domain" description="DUF5716" evidence="1">
    <location>
        <begin position="124"/>
        <end position="425"/>
    </location>
</feature>
<name>A0A8I0DQK7_9FIRM</name>
<dbReference type="Proteomes" id="UP000652847">
    <property type="component" value="Unassembled WGS sequence"/>
</dbReference>
<proteinExistence type="predicted"/>
<dbReference type="AlphaFoldDB" id="A0A8I0DQK7"/>
<accession>A0A8I0DQK7</accession>
<dbReference type="SUPFAM" id="SSF53067">
    <property type="entry name" value="Actin-like ATPase domain"/>
    <property type="match status" value="1"/>
</dbReference>
<protein>
    <recommendedName>
        <fullName evidence="1">DUF5716 domain-containing protein</fullName>
    </recommendedName>
</protein>
<dbReference type="RefSeq" id="WP_186901069.1">
    <property type="nucleotide sequence ID" value="NZ_JACOOT010000012.1"/>
</dbReference>
<dbReference type="Gene3D" id="3.30.420.40">
    <property type="match status" value="1"/>
</dbReference>
<dbReference type="Pfam" id="PF18980">
    <property type="entry name" value="DUF5716_C"/>
    <property type="match status" value="1"/>
</dbReference>
<dbReference type="EMBL" id="JACOOT010000012">
    <property type="protein sequence ID" value="MBC5650601.1"/>
    <property type="molecule type" value="Genomic_DNA"/>
</dbReference>
<dbReference type="InterPro" id="IPR043770">
    <property type="entry name" value="DUF5716_C"/>
</dbReference>
<gene>
    <name evidence="2" type="ORF">H8S54_05615</name>
</gene>
<comment type="caution">
    <text evidence="2">The sequence shown here is derived from an EMBL/GenBank/DDBJ whole genome shotgun (WGS) entry which is preliminary data.</text>
</comment>
<dbReference type="InterPro" id="IPR043129">
    <property type="entry name" value="ATPase_NBD"/>
</dbReference>
<evidence type="ECO:0000259" key="1">
    <source>
        <dbReference type="Pfam" id="PF18980"/>
    </source>
</evidence>
<sequence>MNEIRDLIIGIDFGKDYSQICYYDRKGEKPCSVSMKIGTEEYEVPTCICRRREQKEYTIGVEAVYFAREKSGQLVDDLYEVCKKEDSVQLLGEQVEPWELLGVFLRGMLKFLGVTDVVKNTKCLVITSPELEDIQVKNLEKACQDIGFGKNQYMLMDHGECFYYYSLTQKRETWNRSIGWYSFHQDEVEFRQLTMDGGTRPVLVRLEEPKVTTLPSLTADEEEREKAVEARDEAYRDFIKETLGTGLFSSIQITGYGFDPKWAKKSIGSLCMQRRKVYYGNNLFAKGACAAGKERMEDKILKGYRYMSPALVLKDIGMDMRVMGAPAYYPLIEAGKNWYECKASCELILDDTAELVFVVGTFGEKQKKKVIMGLPGLPERPNKTTRLSLSLAYVSQKRCRVQVKDLGFGEMFPSSGKVWDELVEW</sequence>
<evidence type="ECO:0000313" key="3">
    <source>
        <dbReference type="Proteomes" id="UP000652847"/>
    </source>
</evidence>
<keyword evidence="3" id="KW-1185">Reference proteome</keyword>
<organism evidence="2 3">
    <name type="scientific">Blautia segnis</name>
    <dbReference type="NCBI Taxonomy" id="2763030"/>
    <lineage>
        <taxon>Bacteria</taxon>
        <taxon>Bacillati</taxon>
        <taxon>Bacillota</taxon>
        <taxon>Clostridia</taxon>
        <taxon>Lachnospirales</taxon>
        <taxon>Lachnospiraceae</taxon>
        <taxon>Blautia</taxon>
    </lineage>
</organism>
<reference evidence="2 3" key="1">
    <citation type="submission" date="2020-08" db="EMBL/GenBank/DDBJ databases">
        <title>Genome public.</title>
        <authorList>
            <person name="Liu C."/>
            <person name="Sun Q."/>
        </authorList>
    </citation>
    <scope>NUCLEOTIDE SEQUENCE [LARGE SCALE GENOMIC DNA]</scope>
    <source>
        <strain evidence="2 3">BX17</strain>
    </source>
</reference>
<evidence type="ECO:0000313" key="2">
    <source>
        <dbReference type="EMBL" id="MBC5650601.1"/>
    </source>
</evidence>